<dbReference type="EMBL" id="LMWL01000069">
    <property type="protein sequence ID" value="KUM91706.1"/>
    <property type="molecule type" value="Genomic_DNA"/>
</dbReference>
<dbReference type="STRING" id="67285.AQI88_35380"/>
<sequence>MTDRGVPVNQEKPEVDTEDAEAIAAYDAALRDFTIELNRLHIAFGAPSYAVIAKASLRPKLTKAGLNEALSGKRLPSVDSLLEFVRVVSGPLPPPADAPAPRCHPELADVWRARWQEVKFAQRRAQAPWRRLRDTVRETLDEAYREAQAVRAAAYEEAERIVSEARRAVDEVWKPESAGISESPDFVAEGSVLAPDLPPSAWLALLRSQPFWFAVPVARPLFPEYGGTVPIAELAPGNWYLAVAVNQATWEILAQTKEGVRGLVRDIAGIEVG</sequence>
<proteinExistence type="predicted"/>
<dbReference type="Proteomes" id="UP000054241">
    <property type="component" value="Unassembled WGS sequence"/>
</dbReference>
<dbReference type="RefSeq" id="WP_159050468.1">
    <property type="nucleotide sequence ID" value="NZ_BNDU01000004.1"/>
</dbReference>
<comment type="caution">
    <text evidence="1">The sequence shown here is derived from an EMBL/GenBank/DDBJ whole genome shotgun (WGS) entry which is preliminary data.</text>
</comment>
<protein>
    <submittedName>
        <fullName evidence="1">Uncharacterized protein</fullName>
    </submittedName>
</protein>
<gene>
    <name evidence="1" type="ORF">AQI88_35380</name>
</gene>
<name>A0A101NEF6_9ACTN</name>
<evidence type="ECO:0000313" key="2">
    <source>
        <dbReference type="Proteomes" id="UP000054241"/>
    </source>
</evidence>
<organism evidence="1 2">
    <name type="scientific">Streptomyces cellostaticus</name>
    <dbReference type="NCBI Taxonomy" id="67285"/>
    <lineage>
        <taxon>Bacteria</taxon>
        <taxon>Bacillati</taxon>
        <taxon>Actinomycetota</taxon>
        <taxon>Actinomycetes</taxon>
        <taxon>Kitasatosporales</taxon>
        <taxon>Streptomycetaceae</taxon>
        <taxon>Streptomyces</taxon>
    </lineage>
</organism>
<keyword evidence="2" id="KW-1185">Reference proteome</keyword>
<dbReference type="AlphaFoldDB" id="A0A101NEF6"/>
<reference evidence="1 2" key="1">
    <citation type="submission" date="2015-10" db="EMBL/GenBank/DDBJ databases">
        <title>Draft genome sequence of Streptomyces cellostaticus DSM 40189, type strain for the species Streptomyces cellostaticus.</title>
        <authorList>
            <person name="Ruckert C."/>
            <person name="Winkler A."/>
            <person name="Kalinowski J."/>
            <person name="Kampfer P."/>
            <person name="Glaeser S."/>
        </authorList>
    </citation>
    <scope>NUCLEOTIDE SEQUENCE [LARGE SCALE GENOMIC DNA]</scope>
    <source>
        <strain evidence="1 2">DSM 40189</strain>
    </source>
</reference>
<accession>A0A101NEF6</accession>
<dbReference type="OrthoDB" id="4335230at2"/>
<evidence type="ECO:0000313" key="1">
    <source>
        <dbReference type="EMBL" id="KUM91706.1"/>
    </source>
</evidence>